<dbReference type="InterPro" id="IPR020904">
    <property type="entry name" value="Sc_DH/Rdtase_CS"/>
</dbReference>
<dbReference type="PROSITE" id="PS00061">
    <property type="entry name" value="ADH_SHORT"/>
    <property type="match status" value="1"/>
</dbReference>
<dbReference type="Gene3D" id="3.40.50.720">
    <property type="entry name" value="NAD(P)-binding Rossmann-like Domain"/>
    <property type="match status" value="1"/>
</dbReference>
<dbReference type="EMBL" id="JBHTGL010000008">
    <property type="protein sequence ID" value="MFD0623543.1"/>
    <property type="molecule type" value="Genomic_DNA"/>
</dbReference>
<proteinExistence type="inferred from homology"/>
<comment type="similarity">
    <text evidence="1">Belongs to the short-chain dehydrogenases/reductases (SDR) family.</text>
</comment>
<evidence type="ECO:0000256" key="1">
    <source>
        <dbReference type="ARBA" id="ARBA00006484"/>
    </source>
</evidence>
<dbReference type="PRINTS" id="PR00081">
    <property type="entry name" value="GDHRDH"/>
</dbReference>
<dbReference type="GO" id="GO:0016491">
    <property type="term" value="F:oxidoreductase activity"/>
    <property type="evidence" value="ECO:0007669"/>
    <property type="project" value="UniProtKB-KW"/>
</dbReference>
<reference evidence="3" key="1">
    <citation type="journal article" date="2019" name="Int. J. Syst. Evol. Microbiol.">
        <title>The Global Catalogue of Microorganisms (GCM) 10K type strain sequencing project: providing services to taxonomists for standard genome sequencing and annotation.</title>
        <authorList>
            <consortium name="The Broad Institute Genomics Platform"/>
            <consortium name="The Broad Institute Genome Sequencing Center for Infectious Disease"/>
            <person name="Wu L."/>
            <person name="Ma J."/>
        </authorList>
    </citation>
    <scope>NUCLEOTIDE SEQUENCE [LARGE SCALE GENOMIC DNA]</scope>
    <source>
        <strain evidence="3">JCM 12607</strain>
    </source>
</reference>
<dbReference type="InterPro" id="IPR050259">
    <property type="entry name" value="SDR"/>
</dbReference>
<dbReference type="InterPro" id="IPR002347">
    <property type="entry name" value="SDR_fam"/>
</dbReference>
<dbReference type="EC" id="1.1.1.-" evidence="2"/>
<keyword evidence="3" id="KW-1185">Reference proteome</keyword>
<protein>
    <submittedName>
        <fullName evidence="2">SDR family NAD(P)-dependent oxidoreductase</fullName>
        <ecNumber evidence="2">1.1.1.-</ecNumber>
    </submittedName>
</protein>
<dbReference type="PANTHER" id="PTHR42879">
    <property type="entry name" value="3-OXOACYL-(ACYL-CARRIER-PROTEIN) REDUCTASE"/>
    <property type="match status" value="1"/>
</dbReference>
<keyword evidence="2" id="KW-0560">Oxidoreductase</keyword>
<evidence type="ECO:0000313" key="3">
    <source>
        <dbReference type="Proteomes" id="UP001596915"/>
    </source>
</evidence>
<dbReference type="InterPro" id="IPR036291">
    <property type="entry name" value="NAD(P)-bd_dom_sf"/>
</dbReference>
<name>A0ABW2WVH8_9ACTN</name>
<accession>A0ABW2WVH8</accession>
<dbReference type="Proteomes" id="UP001596915">
    <property type="component" value="Unassembled WGS sequence"/>
</dbReference>
<dbReference type="SUPFAM" id="SSF51735">
    <property type="entry name" value="NAD(P)-binding Rossmann-fold domains"/>
    <property type="match status" value="1"/>
</dbReference>
<sequence>MTTTLLELPLAARPLQGRVALITGAATGIGAATARALAAAGATVAVNHFAQIQEARTVLEEVRRIGADGVDISADLTDPDAVTMMTSQVTNEIGPVDILVNSSRAYPRTAWEETDENAWAHALELNLTIHYRTSHAITPSMIRRQWGRIINVSSTNARAGRPSLTAYSTAKAGLIGLTRSLARELGPHGICVNTVVPGAIQAAAENSLPAHHRTRPEAQISRQCVPRRGQPDDVAAAIAFLASPSASFITGQSLHIDGGWILH</sequence>
<dbReference type="PRINTS" id="PR00080">
    <property type="entry name" value="SDRFAMILY"/>
</dbReference>
<gene>
    <name evidence="2" type="ORF">ACFQ2K_12915</name>
</gene>
<comment type="caution">
    <text evidence="2">The sequence shown here is derived from an EMBL/GenBank/DDBJ whole genome shotgun (WGS) entry which is preliminary data.</text>
</comment>
<evidence type="ECO:0000313" key="2">
    <source>
        <dbReference type="EMBL" id="MFD0623543.1"/>
    </source>
</evidence>
<dbReference type="PANTHER" id="PTHR42879:SF2">
    <property type="entry name" value="3-OXOACYL-[ACYL-CARRIER-PROTEIN] REDUCTASE FABG"/>
    <property type="match status" value="1"/>
</dbReference>
<dbReference type="Pfam" id="PF13561">
    <property type="entry name" value="adh_short_C2"/>
    <property type="match status" value="1"/>
</dbReference>
<organism evidence="2 3">
    <name type="scientific">Streptomyces sanglieri</name>
    <dbReference type="NCBI Taxonomy" id="193460"/>
    <lineage>
        <taxon>Bacteria</taxon>
        <taxon>Bacillati</taxon>
        <taxon>Actinomycetota</taxon>
        <taxon>Actinomycetes</taxon>
        <taxon>Kitasatosporales</taxon>
        <taxon>Streptomycetaceae</taxon>
        <taxon>Streptomyces</taxon>
    </lineage>
</organism>